<evidence type="ECO:0000313" key="6">
    <source>
        <dbReference type="EMBL" id="CRK99969.1"/>
    </source>
</evidence>
<name>A0A1J1INB4_9DIPT</name>
<reference evidence="6 7" key="1">
    <citation type="submission" date="2015-04" db="EMBL/GenBank/DDBJ databases">
        <authorList>
            <person name="Syromyatnikov M.Y."/>
            <person name="Popov V.N."/>
        </authorList>
    </citation>
    <scope>NUCLEOTIDE SEQUENCE [LARGE SCALE GENOMIC DNA]</scope>
</reference>
<feature type="domain" description="DUF7044" evidence="4">
    <location>
        <begin position="27"/>
        <end position="119"/>
    </location>
</feature>
<dbReference type="OrthoDB" id="6380161at2759"/>
<feature type="domain" description="DUF7042" evidence="2">
    <location>
        <begin position="156"/>
        <end position="274"/>
    </location>
</feature>
<dbReference type="Proteomes" id="UP000183832">
    <property type="component" value="Unassembled WGS sequence"/>
</dbReference>
<dbReference type="InterPro" id="IPR055471">
    <property type="entry name" value="DUF7043"/>
</dbReference>
<feature type="signal peptide" evidence="1">
    <location>
        <begin position="1"/>
        <end position="26"/>
    </location>
</feature>
<dbReference type="STRING" id="568069.A0A1J1INB4"/>
<dbReference type="PANTHER" id="PTHR22255:SF4">
    <property type="entry name" value="CATION-INDEPENDENT MANNOSE-6-PHOSPHATE RECEPTOR"/>
    <property type="match status" value="1"/>
</dbReference>
<dbReference type="Pfam" id="PF23071">
    <property type="entry name" value="DUF7044"/>
    <property type="match status" value="1"/>
</dbReference>
<dbReference type="Pfam" id="PF23073">
    <property type="entry name" value="DUF7045"/>
    <property type="match status" value="1"/>
</dbReference>
<feature type="domain" description="DUF7045" evidence="5">
    <location>
        <begin position="410"/>
        <end position="518"/>
    </location>
</feature>
<evidence type="ECO:0000259" key="2">
    <source>
        <dbReference type="Pfam" id="PF23069"/>
    </source>
</evidence>
<evidence type="ECO:0000313" key="7">
    <source>
        <dbReference type="Proteomes" id="UP000183832"/>
    </source>
</evidence>
<keyword evidence="7" id="KW-1185">Reference proteome</keyword>
<dbReference type="EMBL" id="CVRI01000054">
    <property type="protein sequence ID" value="CRK99969.1"/>
    <property type="molecule type" value="Genomic_DNA"/>
</dbReference>
<protein>
    <submittedName>
        <fullName evidence="6">CLUMA_CG013264, isoform A</fullName>
    </submittedName>
</protein>
<sequence>MLSSYSFMTKFLFVFSLSQLYHKVSSNCLFPPEFEGRYIIQNALVNSDVIQYSTINITADYIYPYGQCFSRNESNVIVMLGSEESACYRCFSLRMVSRNVILLIHNEIDINSKCSSSADIVKCPEEVKLNDEQHYTQDFHSIILYRTSERDGPRRNEFCPFDFFDGDIKFDYYLNEKKLCNGLQSTLSQCPSGSSLNIRFKGCEDHSLNIANYECIGHWNALNKHYLAFIDWINGTEPRYKCSTYYYENDEKTKITLTINNDCSSLSTRTELSRNNNNQQIFKIEMKKENHKFLSETDFPVWLHGQWQFLNVLKNELVFRDQSSFKSYSMTLMNQLSKEKFIVLSRSQCGEESFKCLWIRKLDENILEFQVSSESSKKLTSDILCNDEFFDNSRWITQSRTGKDVVKTSCPIEGEYFGQLPDALSFCAVMKSNCNSPDIMYFQIGICDTDEIFEKRVYQCLGQWTTQSHDKKNSTVYTLTKRIDEVVNTYECFVGIMAGEKQFIIREAGENCYKMLDPYDYGMLMNQTAPCQYENQPEDRIIVKPTQDDSSITYETVYDGNNNNIDFNTVATTKKTEITTRKHKNNHDDANSIENDMDYQPTHITSSAAERMIHSCGLLLMIWNLQNSIIVRNIL</sequence>
<dbReference type="Pfam" id="PF23070">
    <property type="entry name" value="DUF7043"/>
    <property type="match status" value="1"/>
</dbReference>
<accession>A0A1J1INB4</accession>
<dbReference type="Pfam" id="PF23069">
    <property type="entry name" value="DUF7042"/>
    <property type="match status" value="1"/>
</dbReference>
<evidence type="ECO:0000259" key="5">
    <source>
        <dbReference type="Pfam" id="PF23073"/>
    </source>
</evidence>
<proteinExistence type="predicted"/>
<organism evidence="6 7">
    <name type="scientific">Clunio marinus</name>
    <dbReference type="NCBI Taxonomy" id="568069"/>
    <lineage>
        <taxon>Eukaryota</taxon>
        <taxon>Metazoa</taxon>
        <taxon>Ecdysozoa</taxon>
        <taxon>Arthropoda</taxon>
        <taxon>Hexapoda</taxon>
        <taxon>Insecta</taxon>
        <taxon>Pterygota</taxon>
        <taxon>Neoptera</taxon>
        <taxon>Endopterygota</taxon>
        <taxon>Diptera</taxon>
        <taxon>Nematocera</taxon>
        <taxon>Chironomoidea</taxon>
        <taxon>Chironomidae</taxon>
        <taxon>Clunio</taxon>
    </lineage>
</organism>
<dbReference type="InterPro" id="IPR055470">
    <property type="entry name" value="DUF7042"/>
</dbReference>
<feature type="domain" description="DUF7043" evidence="3">
    <location>
        <begin position="296"/>
        <end position="397"/>
    </location>
</feature>
<evidence type="ECO:0000259" key="3">
    <source>
        <dbReference type="Pfam" id="PF23070"/>
    </source>
</evidence>
<evidence type="ECO:0000259" key="4">
    <source>
        <dbReference type="Pfam" id="PF23071"/>
    </source>
</evidence>
<gene>
    <name evidence="6" type="ORF">CLUMA_CG013264</name>
</gene>
<dbReference type="PANTHER" id="PTHR22255">
    <property type="entry name" value="LP06548P"/>
    <property type="match status" value="1"/>
</dbReference>
<dbReference type="InterPro" id="IPR055473">
    <property type="entry name" value="DUF7045"/>
</dbReference>
<dbReference type="AlphaFoldDB" id="A0A1J1INB4"/>
<evidence type="ECO:0000256" key="1">
    <source>
        <dbReference type="SAM" id="SignalP"/>
    </source>
</evidence>
<keyword evidence="1" id="KW-0732">Signal</keyword>
<dbReference type="InterPro" id="IPR055472">
    <property type="entry name" value="DUF7044"/>
</dbReference>
<feature type="chain" id="PRO_5013017952" evidence="1">
    <location>
        <begin position="27"/>
        <end position="635"/>
    </location>
</feature>